<dbReference type="InterPro" id="IPR000160">
    <property type="entry name" value="GGDEF_dom"/>
</dbReference>
<dbReference type="InterPro" id="IPR007895">
    <property type="entry name" value="MASE1"/>
</dbReference>
<protein>
    <recommendedName>
        <fullName evidence="2">diguanylate cyclase</fullName>
        <ecNumber evidence="2">2.7.7.65</ecNumber>
    </recommendedName>
</protein>
<keyword evidence="11" id="KW-1185">Reference proteome</keyword>
<evidence type="ECO:0000256" key="6">
    <source>
        <dbReference type="ARBA" id="ARBA00023136"/>
    </source>
</evidence>
<dbReference type="PROSITE" id="PS50887">
    <property type="entry name" value="GGDEF"/>
    <property type="match status" value="1"/>
</dbReference>
<dbReference type="FunFam" id="3.30.70.270:FF:000001">
    <property type="entry name" value="Diguanylate cyclase domain protein"/>
    <property type="match status" value="1"/>
</dbReference>
<evidence type="ECO:0000313" key="10">
    <source>
        <dbReference type="EMBL" id="PTM92804.1"/>
    </source>
</evidence>
<gene>
    <name evidence="10" type="ORF">C7449_107218</name>
</gene>
<proteinExistence type="predicted"/>
<evidence type="ECO:0000256" key="7">
    <source>
        <dbReference type="ARBA" id="ARBA00034247"/>
    </source>
</evidence>
<feature type="domain" description="GGDEF" evidence="9">
    <location>
        <begin position="337"/>
        <end position="472"/>
    </location>
</feature>
<dbReference type="GO" id="GO:0005886">
    <property type="term" value="C:plasma membrane"/>
    <property type="evidence" value="ECO:0007669"/>
    <property type="project" value="UniProtKB-SubCell"/>
</dbReference>
<dbReference type="PANTHER" id="PTHR45138:SF9">
    <property type="entry name" value="DIGUANYLATE CYCLASE DGCM-RELATED"/>
    <property type="match status" value="1"/>
</dbReference>
<dbReference type="PANTHER" id="PTHR45138">
    <property type="entry name" value="REGULATORY COMPONENTS OF SENSORY TRANSDUCTION SYSTEM"/>
    <property type="match status" value="1"/>
</dbReference>
<reference evidence="10 11" key="1">
    <citation type="submission" date="2018-04" db="EMBL/GenBank/DDBJ databases">
        <title>Genomic Encyclopedia of Type Strains, Phase IV (KMG-IV): sequencing the most valuable type-strain genomes for metagenomic binning, comparative biology and taxonomic classification.</title>
        <authorList>
            <person name="Goeker M."/>
        </authorList>
    </citation>
    <scope>NUCLEOTIDE SEQUENCE [LARGE SCALE GENOMIC DNA]</scope>
    <source>
        <strain evidence="10 11">DSM 7138</strain>
    </source>
</reference>
<dbReference type="Pfam" id="PF00990">
    <property type="entry name" value="GGDEF"/>
    <property type="match status" value="1"/>
</dbReference>
<sequence length="472" mass="50332">MTDDSRSVADLPARWGRAARTASLVAGVIFCAGLFGILTRPVGFLAAFWPANAILLGMMIRSPHLASSAGWSGAFAGYVAADLVTGGALGLTLWMTCANLAEAAVGYLLFRRLSEDHQRLRWPQSIMLLFAVCCCAAAASAFIGAGAARLVFNRDFATGVEYWFGTELANAIVVLPVILTAPRLRDIPWTTRALATAADGRDWKPAAALAVCILLGNLMEGPGSFAFPVPALLWCAVSYPLFVTAALTLVFSMWGMVIVTGSFATLPPDIDLLTWGKSIRLALALIALAPLTVASVTATRNELLKRLQDSVDHDALTRALARSAFIERSERLLGTPGSAAVLMLDVDRFKSVNDRHGHAGGDAALVAFADSVSRALRKDDLFGRLGGEEFAVFFPRTTRDEAMAIAEHIRRSVEERQVDLGSGHRIPITVSGGLTFHAAPAAPSLDALLARADAALYRAKAEGRNRIVAYRG</sequence>
<feature type="transmembrane region" description="Helical" evidence="8">
    <location>
        <begin position="239"/>
        <end position="266"/>
    </location>
</feature>
<feature type="transmembrane region" description="Helical" evidence="8">
    <location>
        <begin position="126"/>
        <end position="150"/>
    </location>
</feature>
<dbReference type="Proteomes" id="UP000241247">
    <property type="component" value="Unassembled WGS sequence"/>
</dbReference>
<evidence type="ECO:0000256" key="1">
    <source>
        <dbReference type="ARBA" id="ARBA00004651"/>
    </source>
</evidence>
<keyword evidence="6 8" id="KW-0472">Membrane</keyword>
<feature type="transmembrane region" description="Helical" evidence="8">
    <location>
        <begin position="91"/>
        <end position="110"/>
    </location>
</feature>
<dbReference type="InterPro" id="IPR029787">
    <property type="entry name" value="Nucleotide_cyclase"/>
</dbReference>
<dbReference type="SMART" id="SM00267">
    <property type="entry name" value="GGDEF"/>
    <property type="match status" value="1"/>
</dbReference>
<dbReference type="GO" id="GO:0052621">
    <property type="term" value="F:diguanylate cyclase activity"/>
    <property type="evidence" value="ECO:0007669"/>
    <property type="project" value="UniProtKB-EC"/>
</dbReference>
<evidence type="ECO:0000256" key="8">
    <source>
        <dbReference type="SAM" id="Phobius"/>
    </source>
</evidence>
<dbReference type="EC" id="2.7.7.65" evidence="2"/>
<dbReference type="AlphaFoldDB" id="A0A2T5B1I8"/>
<evidence type="ECO:0000256" key="3">
    <source>
        <dbReference type="ARBA" id="ARBA00022475"/>
    </source>
</evidence>
<name>A0A2T5B1I8_MYCDI</name>
<feature type="transmembrane region" description="Helical" evidence="8">
    <location>
        <begin position="278"/>
        <end position="298"/>
    </location>
</feature>
<evidence type="ECO:0000256" key="4">
    <source>
        <dbReference type="ARBA" id="ARBA00022692"/>
    </source>
</evidence>
<feature type="transmembrane region" description="Helical" evidence="8">
    <location>
        <begin position="21"/>
        <end position="38"/>
    </location>
</feature>
<dbReference type="SUPFAM" id="SSF55073">
    <property type="entry name" value="Nucleotide cyclase"/>
    <property type="match status" value="1"/>
</dbReference>
<comment type="caution">
    <text evidence="10">The sequence shown here is derived from an EMBL/GenBank/DDBJ whole genome shotgun (WGS) entry which is preliminary data.</text>
</comment>
<dbReference type="InterPro" id="IPR050469">
    <property type="entry name" value="Diguanylate_Cyclase"/>
</dbReference>
<dbReference type="CDD" id="cd01949">
    <property type="entry name" value="GGDEF"/>
    <property type="match status" value="1"/>
</dbReference>
<dbReference type="InterPro" id="IPR043128">
    <property type="entry name" value="Rev_trsase/Diguanyl_cyclase"/>
</dbReference>
<evidence type="ECO:0000259" key="9">
    <source>
        <dbReference type="PROSITE" id="PS50887"/>
    </source>
</evidence>
<evidence type="ECO:0000313" key="11">
    <source>
        <dbReference type="Proteomes" id="UP000241247"/>
    </source>
</evidence>
<evidence type="ECO:0000256" key="5">
    <source>
        <dbReference type="ARBA" id="ARBA00022989"/>
    </source>
</evidence>
<feature type="transmembrane region" description="Helical" evidence="8">
    <location>
        <begin position="162"/>
        <end position="181"/>
    </location>
</feature>
<keyword evidence="5 8" id="KW-1133">Transmembrane helix</keyword>
<dbReference type="EMBL" id="PZZZ01000007">
    <property type="protein sequence ID" value="PTM92804.1"/>
    <property type="molecule type" value="Genomic_DNA"/>
</dbReference>
<evidence type="ECO:0000256" key="2">
    <source>
        <dbReference type="ARBA" id="ARBA00012528"/>
    </source>
</evidence>
<dbReference type="NCBIfam" id="TIGR00254">
    <property type="entry name" value="GGDEF"/>
    <property type="match status" value="1"/>
</dbReference>
<organism evidence="10 11">
    <name type="scientific">Mycoplana dimorpha</name>
    <dbReference type="NCBI Taxonomy" id="28320"/>
    <lineage>
        <taxon>Bacteria</taxon>
        <taxon>Pseudomonadati</taxon>
        <taxon>Pseudomonadota</taxon>
        <taxon>Alphaproteobacteria</taxon>
        <taxon>Hyphomicrobiales</taxon>
        <taxon>Rhizobiaceae</taxon>
        <taxon>Mycoplana</taxon>
    </lineage>
</organism>
<comment type="catalytic activity">
    <reaction evidence="7">
        <text>2 GTP = 3',3'-c-di-GMP + 2 diphosphate</text>
        <dbReference type="Rhea" id="RHEA:24898"/>
        <dbReference type="ChEBI" id="CHEBI:33019"/>
        <dbReference type="ChEBI" id="CHEBI:37565"/>
        <dbReference type="ChEBI" id="CHEBI:58805"/>
        <dbReference type="EC" id="2.7.7.65"/>
    </reaction>
</comment>
<feature type="transmembrane region" description="Helical" evidence="8">
    <location>
        <begin position="202"/>
        <end position="219"/>
    </location>
</feature>
<dbReference type="Pfam" id="PF05231">
    <property type="entry name" value="MASE1"/>
    <property type="match status" value="1"/>
</dbReference>
<comment type="subcellular location">
    <subcellularLocation>
        <location evidence="1">Cell membrane</location>
        <topology evidence="1">Multi-pass membrane protein</topology>
    </subcellularLocation>
</comment>
<keyword evidence="4 8" id="KW-0812">Transmembrane</keyword>
<keyword evidence="3" id="KW-1003">Cell membrane</keyword>
<dbReference type="Gene3D" id="3.30.70.270">
    <property type="match status" value="1"/>
</dbReference>
<dbReference type="RefSeq" id="WP_170115924.1">
    <property type="nucleotide sequence ID" value="NZ_JBHEEX010000010.1"/>
</dbReference>
<accession>A0A2T5B1I8</accession>